<gene>
    <name evidence="1" type="ORF">NDU88_001381</name>
</gene>
<dbReference type="Proteomes" id="UP001066276">
    <property type="component" value="Chromosome 10"/>
</dbReference>
<protein>
    <submittedName>
        <fullName evidence="1">Uncharacterized protein</fullName>
    </submittedName>
</protein>
<keyword evidence="2" id="KW-1185">Reference proteome</keyword>
<evidence type="ECO:0000313" key="1">
    <source>
        <dbReference type="EMBL" id="KAJ1096238.1"/>
    </source>
</evidence>
<sequence length="88" mass="9493">MLHMLTQPATEPLKRAEWSREGTAVLLLLLLLGASPVVLPQCYSALRTALSRREAGAHQGKCAGCWSEQEPADHGPAVESVGDAWFPL</sequence>
<dbReference type="EMBL" id="JANPWB010000014">
    <property type="protein sequence ID" value="KAJ1096238.1"/>
    <property type="molecule type" value="Genomic_DNA"/>
</dbReference>
<dbReference type="AlphaFoldDB" id="A0AAV7M564"/>
<name>A0AAV7M564_PLEWA</name>
<organism evidence="1 2">
    <name type="scientific">Pleurodeles waltl</name>
    <name type="common">Iberian ribbed newt</name>
    <dbReference type="NCBI Taxonomy" id="8319"/>
    <lineage>
        <taxon>Eukaryota</taxon>
        <taxon>Metazoa</taxon>
        <taxon>Chordata</taxon>
        <taxon>Craniata</taxon>
        <taxon>Vertebrata</taxon>
        <taxon>Euteleostomi</taxon>
        <taxon>Amphibia</taxon>
        <taxon>Batrachia</taxon>
        <taxon>Caudata</taxon>
        <taxon>Salamandroidea</taxon>
        <taxon>Salamandridae</taxon>
        <taxon>Pleurodelinae</taxon>
        <taxon>Pleurodeles</taxon>
    </lineage>
</organism>
<comment type="caution">
    <text evidence="1">The sequence shown here is derived from an EMBL/GenBank/DDBJ whole genome shotgun (WGS) entry which is preliminary data.</text>
</comment>
<evidence type="ECO:0000313" key="2">
    <source>
        <dbReference type="Proteomes" id="UP001066276"/>
    </source>
</evidence>
<proteinExistence type="predicted"/>
<reference evidence="1" key="1">
    <citation type="journal article" date="2022" name="bioRxiv">
        <title>Sequencing and chromosome-scale assembly of the giantPleurodeles waltlgenome.</title>
        <authorList>
            <person name="Brown T."/>
            <person name="Elewa A."/>
            <person name="Iarovenko S."/>
            <person name="Subramanian E."/>
            <person name="Araus A.J."/>
            <person name="Petzold A."/>
            <person name="Susuki M."/>
            <person name="Suzuki K.-i.T."/>
            <person name="Hayashi T."/>
            <person name="Toyoda A."/>
            <person name="Oliveira C."/>
            <person name="Osipova E."/>
            <person name="Leigh N.D."/>
            <person name="Simon A."/>
            <person name="Yun M.H."/>
        </authorList>
    </citation>
    <scope>NUCLEOTIDE SEQUENCE</scope>
    <source>
        <strain evidence="1">20211129_DDA</strain>
        <tissue evidence="1">Liver</tissue>
    </source>
</reference>
<accession>A0AAV7M564</accession>